<organism evidence="1 2">
    <name type="scientific">Nitrospira japonica</name>
    <dbReference type="NCBI Taxonomy" id="1325564"/>
    <lineage>
        <taxon>Bacteria</taxon>
        <taxon>Pseudomonadati</taxon>
        <taxon>Nitrospirota</taxon>
        <taxon>Nitrospiria</taxon>
        <taxon>Nitrospirales</taxon>
        <taxon>Nitrospiraceae</taxon>
        <taxon>Nitrospira</taxon>
    </lineage>
</organism>
<reference evidence="1 2" key="1">
    <citation type="submission" date="2017-03" db="EMBL/GenBank/DDBJ databases">
        <authorList>
            <person name="Afonso C.L."/>
            <person name="Miller P.J."/>
            <person name="Scott M.A."/>
            <person name="Spackman E."/>
            <person name="Goraichik I."/>
            <person name="Dimitrov K.M."/>
            <person name="Suarez D.L."/>
            <person name="Swayne D.E."/>
        </authorList>
    </citation>
    <scope>NUCLEOTIDE SEQUENCE [LARGE SCALE GENOMIC DNA]</scope>
    <source>
        <strain evidence="1">Genome sequencing of Nitrospira japonica strain NJ11</strain>
    </source>
</reference>
<dbReference type="AlphaFoldDB" id="A0A1W1IAJ8"/>
<dbReference type="RefSeq" id="WP_080887964.1">
    <property type="nucleotide sequence ID" value="NZ_LT828648.1"/>
</dbReference>
<dbReference type="EMBL" id="LT828648">
    <property type="protein sequence ID" value="SLM49793.1"/>
    <property type="molecule type" value="Genomic_DNA"/>
</dbReference>
<gene>
    <name evidence="1" type="ORF">NSJP_3626</name>
</gene>
<proteinExistence type="predicted"/>
<dbReference type="PROSITE" id="PS51318">
    <property type="entry name" value="TAT"/>
    <property type="match status" value="1"/>
</dbReference>
<keyword evidence="2" id="KW-1185">Reference proteome</keyword>
<dbReference type="KEGG" id="nja:NSJP_3626"/>
<evidence type="ECO:0000313" key="1">
    <source>
        <dbReference type="EMBL" id="SLM49793.1"/>
    </source>
</evidence>
<sequence length="252" mass="27465">MNQVPLMTTDEHAQMSRRTFFRKAGLIGIGVSLMDLAPKVLLPSARAERTLASSSQSDPQTTQSRLRTRTELLTILQGHPGGAQAIETARRRGANFSLGTNPTQPPQVQGTPPVTLFSFSLLLVPGQLQVGQSWVMFHVVDILKNSAINLRVSSTKSWASFQIDFPKNGWYLLNIEGLQTSGGAISARLVKNEQGGPIVQTWSYPSVPGTSEQKPIHRSFPAMFEYTGGTKGAILYLDNGSFSFVQFSAESL</sequence>
<accession>A0A1W1IAJ8</accession>
<dbReference type="InterPro" id="IPR006311">
    <property type="entry name" value="TAT_signal"/>
</dbReference>
<protein>
    <submittedName>
        <fullName evidence="1">Uncharacterized protein</fullName>
    </submittedName>
</protein>
<name>A0A1W1IAJ8_9BACT</name>
<evidence type="ECO:0000313" key="2">
    <source>
        <dbReference type="Proteomes" id="UP000192042"/>
    </source>
</evidence>
<dbReference type="Proteomes" id="UP000192042">
    <property type="component" value="Chromosome I"/>
</dbReference>